<evidence type="ECO:0000256" key="1">
    <source>
        <dbReference type="ARBA" id="ARBA00000085"/>
    </source>
</evidence>
<comment type="catalytic activity">
    <reaction evidence="1">
        <text>ATP + protein L-histidine = ADP + protein N-phospho-L-histidine.</text>
        <dbReference type="EC" id="2.7.13.3"/>
    </reaction>
</comment>
<evidence type="ECO:0000256" key="6">
    <source>
        <dbReference type="ARBA" id="ARBA00023012"/>
    </source>
</evidence>
<dbReference type="SMART" id="SM00387">
    <property type="entry name" value="HATPase_c"/>
    <property type="match status" value="1"/>
</dbReference>
<dbReference type="PANTHER" id="PTHR43047">
    <property type="entry name" value="TWO-COMPONENT HISTIDINE PROTEIN KINASE"/>
    <property type="match status" value="1"/>
</dbReference>
<keyword evidence="13" id="KW-1185">Reference proteome</keyword>
<evidence type="ECO:0000259" key="10">
    <source>
        <dbReference type="PROSITE" id="PS50109"/>
    </source>
</evidence>
<dbReference type="EC" id="2.7.13.3" evidence="2"/>
<evidence type="ECO:0000313" key="13">
    <source>
        <dbReference type="Proteomes" id="UP001464891"/>
    </source>
</evidence>
<dbReference type="InterPro" id="IPR003661">
    <property type="entry name" value="HisK_dim/P_dom"/>
</dbReference>
<feature type="region of interest" description="Disordered" evidence="9">
    <location>
        <begin position="294"/>
        <end position="315"/>
    </location>
</feature>
<dbReference type="InterPro" id="IPR001789">
    <property type="entry name" value="Sig_transdc_resp-reg_receiver"/>
</dbReference>
<dbReference type="InterPro" id="IPR003594">
    <property type="entry name" value="HATPase_dom"/>
</dbReference>
<evidence type="ECO:0000256" key="4">
    <source>
        <dbReference type="ARBA" id="ARBA00022679"/>
    </source>
</evidence>
<evidence type="ECO:0000259" key="11">
    <source>
        <dbReference type="PROSITE" id="PS50110"/>
    </source>
</evidence>
<feature type="coiled-coil region" evidence="8">
    <location>
        <begin position="115"/>
        <end position="149"/>
    </location>
</feature>
<dbReference type="Gene3D" id="1.10.287.130">
    <property type="match status" value="1"/>
</dbReference>
<gene>
    <name evidence="12" type="ORF">NC998_19275</name>
</gene>
<dbReference type="Pfam" id="PF02518">
    <property type="entry name" value="HATPase_c"/>
    <property type="match status" value="1"/>
</dbReference>
<dbReference type="InterPro" id="IPR036097">
    <property type="entry name" value="HisK_dim/P_sf"/>
</dbReference>
<keyword evidence="5 12" id="KW-0418">Kinase</keyword>
<feature type="domain" description="Histidine kinase" evidence="10">
    <location>
        <begin position="149"/>
        <end position="397"/>
    </location>
</feature>
<dbReference type="Proteomes" id="UP001464891">
    <property type="component" value="Unassembled WGS sequence"/>
</dbReference>
<dbReference type="GO" id="GO:0016301">
    <property type="term" value="F:kinase activity"/>
    <property type="evidence" value="ECO:0007669"/>
    <property type="project" value="UniProtKB-KW"/>
</dbReference>
<dbReference type="PROSITE" id="PS50109">
    <property type="entry name" value="HIS_KIN"/>
    <property type="match status" value="1"/>
</dbReference>
<evidence type="ECO:0000256" key="3">
    <source>
        <dbReference type="ARBA" id="ARBA00022553"/>
    </source>
</evidence>
<evidence type="ECO:0000256" key="7">
    <source>
        <dbReference type="PROSITE-ProRule" id="PRU00169"/>
    </source>
</evidence>
<dbReference type="InterPro" id="IPR005467">
    <property type="entry name" value="His_kinase_dom"/>
</dbReference>
<dbReference type="SUPFAM" id="SSF47384">
    <property type="entry name" value="Homodimeric domain of signal transducing histidine kinase"/>
    <property type="match status" value="1"/>
</dbReference>
<name>A0ABV0JDX6_9CYAN</name>
<dbReference type="Pfam" id="PF00072">
    <property type="entry name" value="Response_reg"/>
    <property type="match status" value="1"/>
</dbReference>
<dbReference type="PANTHER" id="PTHR43047:SF72">
    <property type="entry name" value="OSMOSENSING HISTIDINE PROTEIN KINASE SLN1"/>
    <property type="match status" value="1"/>
</dbReference>
<feature type="domain" description="Response regulatory" evidence="11">
    <location>
        <begin position="1"/>
        <end position="113"/>
    </location>
</feature>
<dbReference type="SUPFAM" id="SSF52172">
    <property type="entry name" value="CheY-like"/>
    <property type="match status" value="1"/>
</dbReference>
<comment type="caution">
    <text evidence="12">The sequence shown here is derived from an EMBL/GenBank/DDBJ whole genome shotgun (WGS) entry which is preliminary data.</text>
</comment>
<keyword evidence="8" id="KW-0175">Coiled coil</keyword>
<dbReference type="Gene3D" id="3.40.50.2300">
    <property type="match status" value="1"/>
</dbReference>
<dbReference type="SMART" id="SM00448">
    <property type="entry name" value="REC"/>
    <property type="match status" value="1"/>
</dbReference>
<dbReference type="CDD" id="cd00082">
    <property type="entry name" value="HisKA"/>
    <property type="match status" value="1"/>
</dbReference>
<feature type="modified residue" description="4-aspartylphosphate" evidence="7">
    <location>
        <position position="46"/>
    </location>
</feature>
<dbReference type="CDD" id="cd19920">
    <property type="entry name" value="REC_PA4781-like"/>
    <property type="match status" value="1"/>
</dbReference>
<dbReference type="Gene3D" id="3.30.565.10">
    <property type="entry name" value="Histidine kinase-like ATPase, C-terminal domain"/>
    <property type="match status" value="1"/>
</dbReference>
<evidence type="ECO:0000256" key="9">
    <source>
        <dbReference type="SAM" id="MobiDB-lite"/>
    </source>
</evidence>
<dbReference type="PRINTS" id="PR00344">
    <property type="entry name" value="BCTRLSENSOR"/>
</dbReference>
<evidence type="ECO:0000256" key="5">
    <source>
        <dbReference type="ARBA" id="ARBA00022777"/>
    </source>
</evidence>
<evidence type="ECO:0000256" key="8">
    <source>
        <dbReference type="SAM" id="Coils"/>
    </source>
</evidence>
<dbReference type="PROSITE" id="PS50110">
    <property type="entry name" value="RESPONSE_REGULATORY"/>
    <property type="match status" value="1"/>
</dbReference>
<dbReference type="RefSeq" id="WP_348252374.1">
    <property type="nucleotide sequence ID" value="NZ_JAMPKM010000013.1"/>
</dbReference>
<evidence type="ECO:0000256" key="2">
    <source>
        <dbReference type="ARBA" id="ARBA00012438"/>
    </source>
</evidence>
<keyword evidence="3 7" id="KW-0597">Phosphoprotein</keyword>
<dbReference type="Pfam" id="PF00512">
    <property type="entry name" value="HisKA"/>
    <property type="match status" value="1"/>
</dbReference>
<dbReference type="InterPro" id="IPR036890">
    <property type="entry name" value="HATPase_C_sf"/>
</dbReference>
<proteinExistence type="predicted"/>
<accession>A0ABV0JDX6</accession>
<keyword evidence="6" id="KW-0902">Two-component regulatory system</keyword>
<sequence length="398" mass="43686">MDDTPDNLRLLSTMLTGQGYEVRSVINGAMALMGVGAEPPDLILLDINMPQMNGYEVCQQLKADDQSRDIPVIFISALEDVLDKVKAFAVGGVDYIVKPFQIEEVLARIETHLTVRRLQQQLQTQNLQLQQKMVELQELNQLKEEFLHAISHDLRTPIVGTLLVLENLQQRAQKQAEATVSISQSVLQRMIHSSDRQLSLLNLLLDAHFSAAGSLVLQPEPINLHSFVQGLTEDLEPLLAKNGATLTNRIAPELLSAAADPLQLRRVFENLLTNALNHNPAGLSLTVNATLSGATQPDASRDMSESSLTSDAEPATTPEAKLDMIYCTVQDNGIGINQAQRDRLFERYVRGDRTRSIGIGLGLYLCRQIIQAHGGEIGVTSLPGAGTTFWFTLPLAAQ</sequence>
<protein>
    <recommendedName>
        <fullName evidence="2">histidine kinase</fullName>
        <ecNumber evidence="2">2.7.13.3</ecNumber>
    </recommendedName>
</protein>
<reference evidence="12 13" key="1">
    <citation type="submission" date="2022-04" db="EMBL/GenBank/DDBJ databases">
        <title>Positive selection, recombination, and allopatry shape intraspecific diversity of widespread and dominant cyanobacteria.</title>
        <authorList>
            <person name="Wei J."/>
            <person name="Shu W."/>
            <person name="Hu C."/>
        </authorList>
    </citation>
    <scope>NUCLEOTIDE SEQUENCE [LARGE SCALE GENOMIC DNA]</scope>
    <source>
        <strain evidence="12 13">GB2-A4</strain>
    </source>
</reference>
<dbReference type="SUPFAM" id="SSF55874">
    <property type="entry name" value="ATPase domain of HSP90 chaperone/DNA topoisomerase II/histidine kinase"/>
    <property type="match status" value="1"/>
</dbReference>
<organism evidence="12 13">
    <name type="scientific">Trichocoleus desertorum GB2-A4</name>
    <dbReference type="NCBI Taxonomy" id="2933944"/>
    <lineage>
        <taxon>Bacteria</taxon>
        <taxon>Bacillati</taxon>
        <taxon>Cyanobacteriota</taxon>
        <taxon>Cyanophyceae</taxon>
        <taxon>Leptolyngbyales</taxon>
        <taxon>Trichocoleusaceae</taxon>
        <taxon>Trichocoleus</taxon>
    </lineage>
</organism>
<dbReference type="InterPro" id="IPR004358">
    <property type="entry name" value="Sig_transdc_His_kin-like_C"/>
</dbReference>
<keyword evidence="4" id="KW-0808">Transferase</keyword>
<dbReference type="EMBL" id="JAMPKM010000013">
    <property type="protein sequence ID" value="MEP0819246.1"/>
    <property type="molecule type" value="Genomic_DNA"/>
</dbReference>
<dbReference type="SMART" id="SM00388">
    <property type="entry name" value="HisKA"/>
    <property type="match status" value="1"/>
</dbReference>
<dbReference type="InterPro" id="IPR011006">
    <property type="entry name" value="CheY-like_superfamily"/>
</dbReference>
<dbReference type="CDD" id="cd00075">
    <property type="entry name" value="HATPase"/>
    <property type="match status" value="1"/>
</dbReference>
<evidence type="ECO:0000313" key="12">
    <source>
        <dbReference type="EMBL" id="MEP0819246.1"/>
    </source>
</evidence>